<dbReference type="STRING" id="765440.A0A0C3FXF9"/>
<evidence type="ECO:0000256" key="3">
    <source>
        <dbReference type="PIRNR" id="PIRNR001362"/>
    </source>
</evidence>
<dbReference type="Pfam" id="PF00463">
    <property type="entry name" value="ICL"/>
    <property type="match status" value="1"/>
</dbReference>
<evidence type="ECO:0000256" key="6">
    <source>
        <dbReference type="PIRSR" id="PIRSR001362-3"/>
    </source>
</evidence>
<dbReference type="GO" id="GO:0046421">
    <property type="term" value="F:methylisocitrate lyase activity"/>
    <property type="evidence" value="ECO:0007669"/>
    <property type="project" value="TreeGrafter"/>
</dbReference>
<gene>
    <name evidence="8" type="ORF">PILCRDRAFT_813967</name>
</gene>
<keyword evidence="2 3" id="KW-0456">Lyase</keyword>
<keyword evidence="9" id="KW-1185">Reference proteome</keyword>
<feature type="binding site" evidence="5">
    <location>
        <begin position="134"/>
        <end position="136"/>
    </location>
    <ligand>
        <name>substrate</name>
    </ligand>
</feature>
<dbReference type="GO" id="GO:0019629">
    <property type="term" value="P:propionate catabolic process, 2-methylcitrate cycle"/>
    <property type="evidence" value="ECO:0007669"/>
    <property type="project" value="TreeGrafter"/>
</dbReference>
<evidence type="ECO:0000256" key="4">
    <source>
        <dbReference type="PIRSR" id="PIRSR001362-1"/>
    </source>
</evidence>
<dbReference type="InterPro" id="IPR039556">
    <property type="entry name" value="ICL/PEPM"/>
</dbReference>
<feature type="region of interest" description="Disordered" evidence="7">
    <location>
        <begin position="21"/>
        <end position="43"/>
    </location>
</feature>
<dbReference type="FunFam" id="1.10.10.850:FF:000001">
    <property type="entry name" value="Isocitrate lyase"/>
    <property type="match status" value="1"/>
</dbReference>
<dbReference type="PROSITE" id="PS00161">
    <property type="entry name" value="ISOCITRATE_LYASE"/>
    <property type="match status" value="1"/>
</dbReference>
<dbReference type="Gene3D" id="1.10.10.850">
    <property type="match status" value="1"/>
</dbReference>
<dbReference type="PANTHER" id="PTHR21631:SF13">
    <property type="entry name" value="MITOCHONDRIAL 2-METHYLISOCITRATE LYASE ICL2"/>
    <property type="match status" value="1"/>
</dbReference>
<feature type="binding site" evidence="6">
    <location>
        <position position="206"/>
    </location>
    <ligand>
        <name>Mg(2+)</name>
        <dbReference type="ChEBI" id="CHEBI:18420"/>
    </ligand>
</feature>
<dbReference type="CDD" id="cd00377">
    <property type="entry name" value="ICL_PEPM"/>
    <property type="match status" value="1"/>
</dbReference>
<dbReference type="AlphaFoldDB" id="A0A0C3FXF9"/>
<dbReference type="GO" id="GO:0046872">
    <property type="term" value="F:metal ion binding"/>
    <property type="evidence" value="ECO:0007669"/>
    <property type="project" value="UniProtKB-KW"/>
</dbReference>
<dbReference type="OrthoDB" id="4078635at2759"/>
<dbReference type="GO" id="GO:0005759">
    <property type="term" value="C:mitochondrial matrix"/>
    <property type="evidence" value="ECO:0007669"/>
    <property type="project" value="TreeGrafter"/>
</dbReference>
<dbReference type="HOGENOM" id="CLU_019214_2_2_1"/>
<dbReference type="InterPro" id="IPR018523">
    <property type="entry name" value="Isocitrate_lyase_ph_CS"/>
</dbReference>
<dbReference type="PANTHER" id="PTHR21631">
    <property type="entry name" value="ISOCITRATE LYASE/MALATE SYNTHASE"/>
    <property type="match status" value="1"/>
</dbReference>
<protein>
    <recommendedName>
        <fullName evidence="3">Isocitrate lyase</fullName>
    </recommendedName>
</protein>
<feature type="active site" description="Proton acceptor" evidence="4">
    <location>
        <position position="244"/>
    </location>
</feature>
<evidence type="ECO:0000313" key="9">
    <source>
        <dbReference type="Proteomes" id="UP000054166"/>
    </source>
</evidence>
<dbReference type="NCBIfam" id="TIGR01346">
    <property type="entry name" value="isocit_lyase"/>
    <property type="match status" value="1"/>
</dbReference>
<evidence type="ECO:0000256" key="7">
    <source>
        <dbReference type="SAM" id="MobiDB-lite"/>
    </source>
</evidence>
<evidence type="ECO:0000256" key="5">
    <source>
        <dbReference type="PIRSR" id="PIRSR001362-2"/>
    </source>
</evidence>
<feature type="binding site" evidence="5">
    <location>
        <position position="281"/>
    </location>
    <ligand>
        <name>substrate</name>
    </ligand>
</feature>
<accession>A0A0C3FXF9</accession>
<feature type="binding site" evidence="5">
    <location>
        <begin position="462"/>
        <end position="466"/>
    </location>
    <ligand>
        <name>substrate</name>
    </ligand>
</feature>
<feature type="binding site" evidence="5">
    <location>
        <position position="497"/>
    </location>
    <ligand>
        <name>substrate</name>
    </ligand>
</feature>
<evidence type="ECO:0000256" key="1">
    <source>
        <dbReference type="ARBA" id="ARBA00005704"/>
    </source>
</evidence>
<dbReference type="InterPro" id="IPR006254">
    <property type="entry name" value="Isocitrate_lyase"/>
</dbReference>
<dbReference type="Proteomes" id="UP000054166">
    <property type="component" value="Unassembled WGS sequence"/>
</dbReference>
<keyword evidence="6" id="KW-0479">Metal-binding</keyword>
<name>A0A0C3FXF9_PILCF</name>
<dbReference type="SUPFAM" id="SSF51621">
    <property type="entry name" value="Phosphoenolpyruvate/pyruvate domain"/>
    <property type="match status" value="1"/>
</dbReference>
<organism evidence="8 9">
    <name type="scientific">Piloderma croceum (strain F 1598)</name>
    <dbReference type="NCBI Taxonomy" id="765440"/>
    <lineage>
        <taxon>Eukaryota</taxon>
        <taxon>Fungi</taxon>
        <taxon>Dikarya</taxon>
        <taxon>Basidiomycota</taxon>
        <taxon>Agaricomycotina</taxon>
        <taxon>Agaricomycetes</taxon>
        <taxon>Agaricomycetidae</taxon>
        <taxon>Atheliales</taxon>
        <taxon>Atheliaceae</taxon>
        <taxon>Piloderma</taxon>
    </lineage>
</organism>
<reference evidence="9" key="2">
    <citation type="submission" date="2015-01" db="EMBL/GenBank/DDBJ databases">
        <title>Evolutionary Origins and Diversification of the Mycorrhizal Mutualists.</title>
        <authorList>
            <consortium name="DOE Joint Genome Institute"/>
            <consortium name="Mycorrhizal Genomics Consortium"/>
            <person name="Kohler A."/>
            <person name="Kuo A."/>
            <person name="Nagy L.G."/>
            <person name="Floudas D."/>
            <person name="Copeland A."/>
            <person name="Barry K.W."/>
            <person name="Cichocki N."/>
            <person name="Veneault-Fourrey C."/>
            <person name="LaButti K."/>
            <person name="Lindquist E.A."/>
            <person name="Lipzen A."/>
            <person name="Lundell T."/>
            <person name="Morin E."/>
            <person name="Murat C."/>
            <person name="Riley R."/>
            <person name="Ohm R."/>
            <person name="Sun H."/>
            <person name="Tunlid A."/>
            <person name="Henrissat B."/>
            <person name="Grigoriev I.V."/>
            <person name="Hibbett D.S."/>
            <person name="Martin F."/>
        </authorList>
    </citation>
    <scope>NUCLEOTIDE SEQUENCE [LARGE SCALE GENOMIC DNA]</scope>
    <source>
        <strain evidence="9">F 1598</strain>
    </source>
</reference>
<sequence length="576" mass="63256">MSTALQSARSTLRLSSLYRTARTMSSTPQSPQLPLQPPSLDAETAEFEARTSEMSSFFSLPRFASLKRPYSPSAVASKQGSLPVLPLPSTLLANKLYALLSKAASEGKPVHTMGAIDPVQMTQMARHQEVVYISGWAASSVLTTGNNEVGPDLGDYPYTTVPNQVHRIFRAQQLHDKKHYDERMTASPEDRAKMEYIDYLRPIIADADTGHGGLSAVMKLVKLFAESGASAIHLEDQLHGGKKCGHLAGKVLVPTSTHTSRLISSRFQLDLMKSTMLLIARTDSESAKLISSTVDVDDHKFIKGTTTKGSKGLAEVLAEAEARGASGAEVDKVEKEWTDSHEMCTFDQAVEKGINKASNIGNKSAAYQHYLSASSGKSNSEAREIAKDIIGESVFWDWDLPRTREGYYHYTGGVDAAIKRSMVFAPYADLIWLETKKPDLEQARSFARKIREKYPGKWFVYNLSPSFNWASHGFSDMDLKNFIWELGKEGFVLQLVSLAGLHSNAAATAELAARYKTDGMLAYVELVQRKEKEIGCDVLTHQKWSGANYIDRILASVSSGSSSTSSTGKDSTEHSF</sequence>
<comment type="similarity">
    <text evidence="1 3">Belongs to the isocitrate lyase/PEP mutase superfamily. Isocitrate lyase family.</text>
</comment>
<dbReference type="InterPro" id="IPR040442">
    <property type="entry name" value="Pyrv_kinase-like_dom_sf"/>
</dbReference>
<dbReference type="InParanoid" id="A0A0C3FXF9"/>
<dbReference type="FunCoup" id="A0A0C3FXF9">
    <property type="interactions" value="74"/>
</dbReference>
<dbReference type="InterPro" id="IPR015813">
    <property type="entry name" value="Pyrv/PenolPyrv_kinase-like_dom"/>
</dbReference>
<proteinExistence type="inferred from homology"/>
<dbReference type="EMBL" id="KN832976">
    <property type="protein sequence ID" value="KIM88970.1"/>
    <property type="molecule type" value="Genomic_DNA"/>
</dbReference>
<feature type="binding site" evidence="5">
    <location>
        <begin position="245"/>
        <end position="246"/>
    </location>
    <ligand>
        <name>substrate</name>
    </ligand>
</feature>
<evidence type="ECO:0000313" key="8">
    <source>
        <dbReference type="EMBL" id="KIM88970.1"/>
    </source>
</evidence>
<dbReference type="Gene3D" id="3.20.20.60">
    <property type="entry name" value="Phosphoenolpyruvate-binding domains"/>
    <property type="match status" value="1"/>
</dbReference>
<comment type="cofactor">
    <cofactor evidence="6">
        <name>Mg(2+)</name>
        <dbReference type="ChEBI" id="CHEBI:18420"/>
    </cofactor>
    <text evidence="6">Can also use Mn(2+) ion.</text>
</comment>
<reference evidence="8 9" key="1">
    <citation type="submission" date="2014-04" db="EMBL/GenBank/DDBJ databases">
        <authorList>
            <consortium name="DOE Joint Genome Institute"/>
            <person name="Kuo A."/>
            <person name="Tarkka M."/>
            <person name="Buscot F."/>
            <person name="Kohler A."/>
            <person name="Nagy L.G."/>
            <person name="Floudas D."/>
            <person name="Copeland A."/>
            <person name="Barry K.W."/>
            <person name="Cichocki N."/>
            <person name="Veneault-Fourrey C."/>
            <person name="LaButti K."/>
            <person name="Lindquist E.A."/>
            <person name="Lipzen A."/>
            <person name="Lundell T."/>
            <person name="Morin E."/>
            <person name="Murat C."/>
            <person name="Sun H."/>
            <person name="Tunlid A."/>
            <person name="Henrissat B."/>
            <person name="Grigoriev I.V."/>
            <person name="Hibbett D.S."/>
            <person name="Martin F."/>
            <person name="Nordberg H.P."/>
            <person name="Cantor M.N."/>
            <person name="Hua S.X."/>
        </authorList>
    </citation>
    <scope>NUCLEOTIDE SEQUENCE [LARGE SCALE GENOMIC DNA]</scope>
    <source>
        <strain evidence="8 9">F 1598</strain>
    </source>
</reference>
<dbReference type="PIRSF" id="PIRSF001362">
    <property type="entry name" value="Isocit_lyase"/>
    <property type="match status" value="1"/>
</dbReference>
<dbReference type="GO" id="GO:0004451">
    <property type="term" value="F:isocitrate lyase activity"/>
    <property type="evidence" value="ECO:0007669"/>
    <property type="project" value="InterPro"/>
</dbReference>
<keyword evidence="6" id="KW-0460">Magnesium</keyword>
<evidence type="ECO:0000256" key="2">
    <source>
        <dbReference type="ARBA" id="ARBA00023239"/>
    </source>
</evidence>